<name>X6LCC1_RETFI</name>
<evidence type="ECO:0000256" key="3">
    <source>
        <dbReference type="ARBA" id="ARBA00022741"/>
    </source>
</evidence>
<dbReference type="GO" id="GO:0004674">
    <property type="term" value="F:protein serine/threonine kinase activity"/>
    <property type="evidence" value="ECO:0007669"/>
    <property type="project" value="UniProtKB-KW"/>
</dbReference>
<evidence type="ECO:0000256" key="7">
    <source>
        <dbReference type="RuleBase" id="RU000304"/>
    </source>
</evidence>
<evidence type="ECO:0000256" key="5">
    <source>
        <dbReference type="ARBA" id="ARBA00022840"/>
    </source>
</evidence>
<dbReference type="PROSITE" id="PS00107">
    <property type="entry name" value="PROTEIN_KINASE_ATP"/>
    <property type="match status" value="1"/>
</dbReference>
<dbReference type="Proteomes" id="UP000023152">
    <property type="component" value="Unassembled WGS sequence"/>
</dbReference>
<keyword evidence="5 6" id="KW-0067">ATP-binding</keyword>
<evidence type="ECO:0000313" key="9">
    <source>
        <dbReference type="EMBL" id="ETN98359.1"/>
    </source>
</evidence>
<dbReference type="OMA" id="SCCPSDV"/>
<protein>
    <submittedName>
        <fullName evidence="9">Snf1a Snf1-related kinase SNF1a</fullName>
    </submittedName>
</protein>
<reference evidence="9 10" key="1">
    <citation type="journal article" date="2013" name="Curr. Biol.">
        <title>The Genome of the Foraminiferan Reticulomyxa filosa.</title>
        <authorList>
            <person name="Glockner G."/>
            <person name="Hulsmann N."/>
            <person name="Schleicher M."/>
            <person name="Noegel A.A."/>
            <person name="Eichinger L."/>
            <person name="Gallinger C."/>
            <person name="Pawlowski J."/>
            <person name="Sierra R."/>
            <person name="Euteneuer U."/>
            <person name="Pillet L."/>
            <person name="Moustafa A."/>
            <person name="Platzer M."/>
            <person name="Groth M."/>
            <person name="Szafranski K."/>
            <person name="Schliwa M."/>
        </authorList>
    </citation>
    <scope>NUCLEOTIDE SEQUENCE [LARGE SCALE GENOMIC DNA]</scope>
</reference>
<comment type="caution">
    <text evidence="9">The sequence shown here is derived from an EMBL/GenBank/DDBJ whole genome shotgun (WGS) entry which is preliminary data.</text>
</comment>
<keyword evidence="2" id="KW-0808">Transferase</keyword>
<gene>
    <name evidence="9" type="ORF">RFI_39152</name>
</gene>
<keyword evidence="4 9" id="KW-0418">Kinase</keyword>
<dbReference type="FunFam" id="3.30.200.20:FF:000042">
    <property type="entry name" value="Aurora kinase A"/>
    <property type="match status" value="1"/>
</dbReference>
<proteinExistence type="inferred from homology"/>
<dbReference type="InterPro" id="IPR000719">
    <property type="entry name" value="Prot_kinase_dom"/>
</dbReference>
<sequence length="181" mass="20756">MSKRLESYRIGRTLGVGSFSKVKFGVHEPTGKRVAVKVLNKLQLKKMEMEQKVYREIEILAQLNHPHVIRLYEMIETPSDIYVIMEYVSKGELFDYIVTNGRLNEVHARRFFQQMIAGIQYCHAKGVVHRDLKPENILLDEDLNLRIADFGLANTMKDGCFLKTSCGSSNYAAPEIISDVF</sequence>
<dbReference type="GO" id="GO:0005737">
    <property type="term" value="C:cytoplasm"/>
    <property type="evidence" value="ECO:0007669"/>
    <property type="project" value="TreeGrafter"/>
</dbReference>
<dbReference type="AlphaFoldDB" id="X6LCC1"/>
<keyword evidence="10" id="KW-1185">Reference proteome</keyword>
<dbReference type="PANTHER" id="PTHR24346">
    <property type="entry name" value="MAP/MICROTUBULE AFFINITY-REGULATING KINASE"/>
    <property type="match status" value="1"/>
</dbReference>
<evidence type="ECO:0000259" key="8">
    <source>
        <dbReference type="PROSITE" id="PS50011"/>
    </source>
</evidence>
<dbReference type="Gene3D" id="1.10.510.10">
    <property type="entry name" value="Transferase(Phosphotransferase) domain 1"/>
    <property type="match status" value="1"/>
</dbReference>
<dbReference type="EMBL" id="ASPP01046912">
    <property type="protein sequence ID" value="ETN98359.1"/>
    <property type="molecule type" value="Genomic_DNA"/>
</dbReference>
<dbReference type="OrthoDB" id="193931at2759"/>
<feature type="binding site" evidence="6">
    <location>
        <position position="37"/>
    </location>
    <ligand>
        <name>ATP</name>
        <dbReference type="ChEBI" id="CHEBI:30616"/>
    </ligand>
</feature>
<dbReference type="GO" id="GO:0035556">
    <property type="term" value="P:intracellular signal transduction"/>
    <property type="evidence" value="ECO:0007669"/>
    <property type="project" value="TreeGrafter"/>
</dbReference>
<dbReference type="FunFam" id="1.10.510.10:FF:000571">
    <property type="entry name" value="Maternal embryonic leucine zipper kinase"/>
    <property type="match status" value="1"/>
</dbReference>
<dbReference type="Pfam" id="PF00069">
    <property type="entry name" value="Pkinase"/>
    <property type="match status" value="1"/>
</dbReference>
<dbReference type="InterPro" id="IPR008271">
    <property type="entry name" value="Ser/Thr_kinase_AS"/>
</dbReference>
<keyword evidence="1 7" id="KW-0723">Serine/threonine-protein kinase</keyword>
<evidence type="ECO:0000256" key="2">
    <source>
        <dbReference type="ARBA" id="ARBA00022679"/>
    </source>
</evidence>
<dbReference type="InterPro" id="IPR017441">
    <property type="entry name" value="Protein_kinase_ATP_BS"/>
</dbReference>
<dbReference type="PANTHER" id="PTHR24346:SF82">
    <property type="entry name" value="KP78A-RELATED"/>
    <property type="match status" value="1"/>
</dbReference>
<dbReference type="PROSITE" id="PS50011">
    <property type="entry name" value="PROTEIN_KINASE_DOM"/>
    <property type="match status" value="1"/>
</dbReference>
<evidence type="ECO:0000256" key="4">
    <source>
        <dbReference type="ARBA" id="ARBA00022777"/>
    </source>
</evidence>
<accession>X6LCC1</accession>
<feature type="domain" description="Protein kinase" evidence="8">
    <location>
        <begin position="8"/>
        <end position="181"/>
    </location>
</feature>
<dbReference type="InterPro" id="IPR011009">
    <property type="entry name" value="Kinase-like_dom_sf"/>
</dbReference>
<keyword evidence="3 6" id="KW-0547">Nucleotide-binding</keyword>
<dbReference type="SMART" id="SM00220">
    <property type="entry name" value="S_TKc"/>
    <property type="match status" value="1"/>
</dbReference>
<evidence type="ECO:0000256" key="1">
    <source>
        <dbReference type="ARBA" id="ARBA00022527"/>
    </source>
</evidence>
<dbReference type="PROSITE" id="PS00108">
    <property type="entry name" value="PROTEIN_KINASE_ST"/>
    <property type="match status" value="1"/>
</dbReference>
<evidence type="ECO:0000313" key="10">
    <source>
        <dbReference type="Proteomes" id="UP000023152"/>
    </source>
</evidence>
<organism evidence="9 10">
    <name type="scientific">Reticulomyxa filosa</name>
    <dbReference type="NCBI Taxonomy" id="46433"/>
    <lineage>
        <taxon>Eukaryota</taxon>
        <taxon>Sar</taxon>
        <taxon>Rhizaria</taxon>
        <taxon>Retaria</taxon>
        <taxon>Foraminifera</taxon>
        <taxon>Monothalamids</taxon>
        <taxon>Reticulomyxidae</taxon>
        <taxon>Reticulomyxa</taxon>
    </lineage>
</organism>
<dbReference type="GO" id="GO:0005524">
    <property type="term" value="F:ATP binding"/>
    <property type="evidence" value="ECO:0007669"/>
    <property type="project" value="UniProtKB-UniRule"/>
</dbReference>
<comment type="similarity">
    <text evidence="7">Belongs to the protein kinase superfamily.</text>
</comment>
<evidence type="ECO:0000256" key="6">
    <source>
        <dbReference type="PROSITE-ProRule" id="PRU10141"/>
    </source>
</evidence>
<dbReference type="SUPFAM" id="SSF56112">
    <property type="entry name" value="Protein kinase-like (PK-like)"/>
    <property type="match status" value="1"/>
</dbReference>